<evidence type="ECO:0000256" key="1">
    <source>
        <dbReference type="SAM" id="MobiDB-lite"/>
    </source>
</evidence>
<feature type="compositionally biased region" description="Basic residues" evidence="1">
    <location>
        <begin position="242"/>
        <end position="251"/>
    </location>
</feature>
<reference evidence="2" key="2">
    <citation type="submission" date="2022-01" db="EMBL/GenBank/DDBJ databases">
        <authorList>
            <person name="Yamashiro T."/>
            <person name="Shiraishi A."/>
            <person name="Satake H."/>
            <person name="Nakayama K."/>
        </authorList>
    </citation>
    <scope>NUCLEOTIDE SEQUENCE</scope>
</reference>
<dbReference type="EMBL" id="BQNB010012628">
    <property type="protein sequence ID" value="GJT05964.1"/>
    <property type="molecule type" value="Genomic_DNA"/>
</dbReference>
<evidence type="ECO:0000313" key="2">
    <source>
        <dbReference type="EMBL" id="GJT05964.1"/>
    </source>
</evidence>
<accession>A0ABQ5AYG0</accession>
<protein>
    <recommendedName>
        <fullName evidence="4">Reverse transcriptase domain-containing protein</fullName>
    </recommendedName>
</protein>
<gene>
    <name evidence="2" type="ORF">Tco_0840426</name>
</gene>
<proteinExistence type="predicted"/>
<keyword evidence="3" id="KW-1185">Reference proteome</keyword>
<evidence type="ECO:0008006" key="4">
    <source>
        <dbReference type="Google" id="ProtNLM"/>
    </source>
</evidence>
<reference evidence="2" key="1">
    <citation type="journal article" date="2022" name="Int. J. Mol. Sci.">
        <title>Draft Genome of Tanacetum Coccineum: Genomic Comparison of Closely Related Tanacetum-Family Plants.</title>
        <authorList>
            <person name="Yamashiro T."/>
            <person name="Shiraishi A."/>
            <person name="Nakayama K."/>
            <person name="Satake H."/>
        </authorList>
    </citation>
    <scope>NUCLEOTIDE SEQUENCE</scope>
</reference>
<feature type="region of interest" description="Disordered" evidence="1">
    <location>
        <begin position="214"/>
        <end position="289"/>
    </location>
</feature>
<sequence length="472" mass="54251">MADNRTMAQLLEAPTEGYEDAIVVLEITANNFEIKHGLLNLVQNKQFFGHDKIRPTCTPFDIINKNLLLRSSRTFRLRVAKFEKDVSELKKIDHSAKALATLKSQVLKVVEQYLGSKIGDDLQKNPTINIEQESKKSALEILKIKKEQTEKQKMPKYTIKFTDKASLKKYDKKSALYQTMHENKYFNRNPANHRLYHSLMETLIEDENAMEKGVADTVKDQKRKHDDDEDDDDEDPPSRPNQGKKTKRRRTKESESSKKPSSIKETPKGNAPSKGSKTGKSAFAKEPVENQLVRSPGSLTVAADYFFNNDLEYLKSSDPEKTYTTSITKTKVAQYQINGIKYMVPTLWSTIKHAYDKDAEKGIKHCGKRRKLCVSVKKLHGYGHMEEVVVKRADRQLCKIKEGDFVDLHLNDIEDMLLLVVQHKLFHLKESDIVDFIVALRMFRRSLIIKRQVEDLHLGVESYQKKLNITAP</sequence>
<comment type="caution">
    <text evidence="2">The sequence shown here is derived from an EMBL/GenBank/DDBJ whole genome shotgun (WGS) entry which is preliminary data.</text>
</comment>
<name>A0ABQ5AYG0_9ASTR</name>
<dbReference type="Proteomes" id="UP001151760">
    <property type="component" value="Unassembled WGS sequence"/>
</dbReference>
<evidence type="ECO:0000313" key="3">
    <source>
        <dbReference type="Proteomes" id="UP001151760"/>
    </source>
</evidence>
<organism evidence="2 3">
    <name type="scientific">Tanacetum coccineum</name>
    <dbReference type="NCBI Taxonomy" id="301880"/>
    <lineage>
        <taxon>Eukaryota</taxon>
        <taxon>Viridiplantae</taxon>
        <taxon>Streptophyta</taxon>
        <taxon>Embryophyta</taxon>
        <taxon>Tracheophyta</taxon>
        <taxon>Spermatophyta</taxon>
        <taxon>Magnoliopsida</taxon>
        <taxon>eudicotyledons</taxon>
        <taxon>Gunneridae</taxon>
        <taxon>Pentapetalae</taxon>
        <taxon>asterids</taxon>
        <taxon>campanulids</taxon>
        <taxon>Asterales</taxon>
        <taxon>Asteraceae</taxon>
        <taxon>Asteroideae</taxon>
        <taxon>Anthemideae</taxon>
        <taxon>Anthemidinae</taxon>
        <taxon>Tanacetum</taxon>
    </lineage>
</organism>
<feature type="compositionally biased region" description="Basic and acidic residues" evidence="1">
    <location>
        <begin position="214"/>
        <end position="226"/>
    </location>
</feature>